<dbReference type="Pfam" id="PF07714">
    <property type="entry name" value="PK_Tyr_Ser-Thr"/>
    <property type="match status" value="1"/>
</dbReference>
<dbReference type="Proteomes" id="UP000247702">
    <property type="component" value="Unassembled WGS sequence"/>
</dbReference>
<dbReference type="GO" id="GO:0005524">
    <property type="term" value="F:ATP binding"/>
    <property type="evidence" value="ECO:0007669"/>
    <property type="project" value="InterPro"/>
</dbReference>
<evidence type="ECO:0000313" key="3">
    <source>
        <dbReference type="EMBL" id="GBC02685.1"/>
    </source>
</evidence>
<dbReference type="SUPFAM" id="SSF57184">
    <property type="entry name" value="Growth factor receptor domain"/>
    <property type="match status" value="1"/>
</dbReference>
<proteinExistence type="predicted"/>
<dbReference type="PANTHER" id="PTHR44329">
    <property type="entry name" value="SERINE/THREONINE-PROTEIN KINASE TNNI3K-RELATED"/>
    <property type="match status" value="1"/>
</dbReference>
<organism evidence="3 4">
    <name type="scientific">Rhizophagus clarus</name>
    <dbReference type="NCBI Taxonomy" id="94130"/>
    <lineage>
        <taxon>Eukaryota</taxon>
        <taxon>Fungi</taxon>
        <taxon>Fungi incertae sedis</taxon>
        <taxon>Mucoromycota</taxon>
        <taxon>Glomeromycotina</taxon>
        <taxon>Glomeromycetes</taxon>
        <taxon>Glomerales</taxon>
        <taxon>Glomeraceae</taxon>
        <taxon>Rhizophagus</taxon>
    </lineage>
</organism>
<dbReference type="InterPro" id="IPR011009">
    <property type="entry name" value="Kinase-like_dom_sf"/>
</dbReference>
<dbReference type="Gene3D" id="1.10.510.10">
    <property type="entry name" value="Transferase(Phosphotransferase) domain 1"/>
    <property type="match status" value="1"/>
</dbReference>
<comment type="caution">
    <text evidence="3">The sequence shown here is derived from an EMBL/GenBank/DDBJ whole genome shotgun (WGS) entry which is preliminary data.</text>
</comment>
<dbReference type="PROSITE" id="PS50011">
    <property type="entry name" value="PROTEIN_KINASE_DOM"/>
    <property type="match status" value="1"/>
</dbReference>
<gene>
    <name evidence="3" type="ORF">RclHR1_04750013</name>
</gene>
<sequence>MSIRKGTKVNVDCEKCNEQIAGEWCVSCRKDFFKENFTNWTSENKRIDEFIQEVQLNISCDDIVFEWIPYNQFNNIKEVKKDNFVTLKLSIWNNGPLSYCNNKKEWTREPNKKVSLKCLCNTENNINEFLNEVKLYSTNIYEIENKIYGISQDPDTKDYLIVFENEYCWNCGEEYTDANVDWCKSCRRNYLKNNFKNWTSGNEKIDTFIQEMQLKIHFSADIVFEWIPCDQLYNIKEISQKDFSILYSAKWKNGPLCYNADKKEWIRESERSVALKCLCNSQNIIDEFLNEVKTYSTCIYEEDNNLYIYGISQNPETKDYIMVLQDGFCKECGEKYIDKWCKSCHINYFKKDFVNWTSGNENIDDFIQDMQLKISKQSDTKFEWIPYDRFNNIEEISKNDLVTVHTAIWNDGPLHYNNNEKKWLRESNKDVALKCLYNSQSNINRLLNEVKDYFNNKIDNNDNNAVDGDDDVEMLTNIGDIDDDVNDDDVDIDEDIYVNDDIDDDDDDDDIGGGDDIDADDINDDDDIDVDDIDVDDISGGDVEDNVNINYRYDDDDTYSIKIYGISQNPYTKDYIIVLQDVYCKECGEEYADIEFEWCKLCSINYIKSNFTNWTSGNENIDNLIQEMQLRINDPLDLLFEWIPYDQFSNIKEIGRGGFATIYSAIWKDGPQYHDIYNTKEWIRDPGKNVALKCLRNSLNISPKFLNEIKAYSIANSSKILNVYGISQKPDTKDYIMVLDYASGGNFNDWMNRNYKKIEWGDKLSILFDICEGLEEIHQNQMVHHDFHTGNILFEFQDKNSLCISDMGLCGDVGEVENNTDETKVFGVIPYVAPEVLSGKPYTQAADIYSFGMIMYFVATGRQPFFDRAHNENLVLTIFCYGIRPELNEPEAPKCYIDLMKKCWDSNPSNRPKVNEILELINSFQNSYDQEHDMQEQQDYEKIIKSFSETEKYRKLNFSFEDSRPTHPKATYISRLLNPYTKKLPKHDNEIYEFSDNKIDELLKDGMILTEDESDFESTKRNIESSIFPESKKSKLGESEFSDNIAVEKFLLQNVSELD</sequence>
<reference evidence="3 4" key="1">
    <citation type="submission" date="2017-11" db="EMBL/GenBank/DDBJ databases">
        <title>The genome of Rhizophagus clarus HR1 reveals common genetic basis of auxotrophy among arbuscular mycorrhizal fungi.</title>
        <authorList>
            <person name="Kobayashi Y."/>
        </authorList>
    </citation>
    <scope>NUCLEOTIDE SEQUENCE [LARGE SCALE GENOMIC DNA]</scope>
    <source>
        <strain evidence="3 4">HR1</strain>
    </source>
</reference>
<dbReference type="GO" id="GO:0004674">
    <property type="term" value="F:protein serine/threonine kinase activity"/>
    <property type="evidence" value="ECO:0007669"/>
    <property type="project" value="TreeGrafter"/>
</dbReference>
<dbReference type="InterPro" id="IPR001245">
    <property type="entry name" value="Ser-Thr/Tyr_kinase_cat_dom"/>
</dbReference>
<dbReference type="EMBL" id="BEXD01003843">
    <property type="protein sequence ID" value="GBC02685.1"/>
    <property type="molecule type" value="Genomic_DNA"/>
</dbReference>
<protein>
    <recommendedName>
        <fullName evidence="2">Protein kinase domain-containing protein</fullName>
    </recommendedName>
</protein>
<feature type="domain" description="Protein kinase" evidence="2">
    <location>
        <begin position="648"/>
        <end position="925"/>
    </location>
</feature>
<dbReference type="SUPFAM" id="SSF56112">
    <property type="entry name" value="Protein kinase-like (PK-like)"/>
    <property type="match status" value="1"/>
</dbReference>
<name>A0A2Z6RWF0_9GLOM</name>
<dbReference type="InterPro" id="IPR000719">
    <property type="entry name" value="Prot_kinase_dom"/>
</dbReference>
<keyword evidence="4" id="KW-1185">Reference proteome</keyword>
<evidence type="ECO:0000313" key="4">
    <source>
        <dbReference type="Proteomes" id="UP000247702"/>
    </source>
</evidence>
<dbReference type="InterPro" id="IPR009030">
    <property type="entry name" value="Growth_fac_rcpt_cys_sf"/>
</dbReference>
<evidence type="ECO:0000256" key="1">
    <source>
        <dbReference type="SAM" id="MobiDB-lite"/>
    </source>
</evidence>
<dbReference type="AlphaFoldDB" id="A0A2Z6RWF0"/>
<accession>A0A2Z6RWF0</accession>
<feature type="region of interest" description="Disordered" evidence="1">
    <location>
        <begin position="499"/>
        <end position="526"/>
    </location>
</feature>
<evidence type="ECO:0000259" key="2">
    <source>
        <dbReference type="PROSITE" id="PS50011"/>
    </source>
</evidence>
<dbReference type="InterPro" id="IPR051681">
    <property type="entry name" value="Ser/Thr_Kinases-Pseudokinases"/>
</dbReference>